<feature type="domain" description="Glucosamine/galactosamine-6-phosphate isomerase" evidence="5">
    <location>
        <begin position="18"/>
        <end position="222"/>
    </location>
</feature>
<comment type="pathway">
    <text evidence="4">Amino-sugar metabolism; N-acetylneuraminate degradation; D-fructose 6-phosphate from N-acetylneuraminate: step 5/5.</text>
</comment>
<dbReference type="NCBIfam" id="TIGR00502">
    <property type="entry name" value="nagB"/>
    <property type="match status" value="1"/>
</dbReference>
<dbReference type="InterPro" id="IPR004547">
    <property type="entry name" value="Glucosamine6P_isomerase"/>
</dbReference>
<evidence type="ECO:0000256" key="3">
    <source>
        <dbReference type="ARBA" id="ARBA00023277"/>
    </source>
</evidence>
<dbReference type="GO" id="GO:0042802">
    <property type="term" value="F:identical protein binding"/>
    <property type="evidence" value="ECO:0007669"/>
    <property type="project" value="TreeGrafter"/>
</dbReference>
<dbReference type="InterPro" id="IPR006148">
    <property type="entry name" value="Glc/Gal-6P_isomerase"/>
</dbReference>
<organism evidence="6 7">
    <name type="scientific">Melissococcus plutonius</name>
    <dbReference type="NCBI Taxonomy" id="33970"/>
    <lineage>
        <taxon>Bacteria</taxon>
        <taxon>Bacillati</taxon>
        <taxon>Bacillota</taxon>
        <taxon>Bacilli</taxon>
        <taxon>Lactobacillales</taxon>
        <taxon>Enterococcaceae</taxon>
        <taxon>Melissococcus</taxon>
    </lineage>
</organism>
<gene>
    <name evidence="4" type="primary">nagB</name>
    <name evidence="6" type="ORF">DAT561_1460</name>
</gene>
<feature type="active site" description="Proton acceptor; for ring-opening step" evidence="4">
    <location>
        <position position="130"/>
    </location>
</feature>
<dbReference type="Pfam" id="PF01182">
    <property type="entry name" value="Glucosamine_iso"/>
    <property type="match status" value="1"/>
</dbReference>
<dbReference type="GO" id="GO:0006046">
    <property type="term" value="P:N-acetylglucosamine catabolic process"/>
    <property type="evidence" value="ECO:0007669"/>
    <property type="project" value="UniProtKB-UniRule"/>
</dbReference>
<comment type="caution">
    <text evidence="4">Lacks conserved residue(s) required for the propagation of feature annotation.</text>
</comment>
<dbReference type="GeneID" id="57043992"/>
<feature type="active site" description="For ring-opening step" evidence="4">
    <location>
        <position position="135"/>
    </location>
</feature>
<evidence type="ECO:0000256" key="1">
    <source>
        <dbReference type="ARBA" id="ARBA00000644"/>
    </source>
</evidence>
<dbReference type="Proteomes" id="UP000269226">
    <property type="component" value="Chromosome"/>
</dbReference>
<dbReference type="CDD" id="cd01399">
    <property type="entry name" value="GlcN6P_deaminase"/>
    <property type="match status" value="1"/>
</dbReference>
<feature type="active site" description="Proton acceptor; for enolization step" evidence="4">
    <location>
        <position position="62"/>
    </location>
</feature>
<evidence type="ECO:0000256" key="2">
    <source>
        <dbReference type="ARBA" id="ARBA00022801"/>
    </source>
</evidence>
<keyword evidence="3 4" id="KW-0119">Carbohydrate metabolism</keyword>
<comment type="catalytic activity">
    <reaction evidence="1 4">
        <text>alpha-D-glucosamine 6-phosphate + H2O = beta-D-fructose 6-phosphate + NH4(+)</text>
        <dbReference type="Rhea" id="RHEA:12172"/>
        <dbReference type="ChEBI" id="CHEBI:15377"/>
        <dbReference type="ChEBI" id="CHEBI:28938"/>
        <dbReference type="ChEBI" id="CHEBI:57634"/>
        <dbReference type="ChEBI" id="CHEBI:75989"/>
        <dbReference type="EC" id="3.5.99.6"/>
    </reaction>
</comment>
<dbReference type="PANTHER" id="PTHR11280:SF5">
    <property type="entry name" value="GLUCOSAMINE-6-PHOSPHATE ISOMERASE"/>
    <property type="match status" value="1"/>
</dbReference>
<reference evidence="6 7" key="1">
    <citation type="submission" date="2018-01" db="EMBL/GenBank/DDBJ databases">
        <title>Whole genome sequence of Melissococcus plutonius DAT561.</title>
        <authorList>
            <person name="Okumura K."/>
            <person name="Takamatsu D."/>
            <person name="Okura M."/>
        </authorList>
    </citation>
    <scope>NUCLEOTIDE SEQUENCE [LARGE SCALE GENOMIC DNA]</scope>
    <source>
        <strain evidence="6 7">DAT561</strain>
    </source>
</reference>
<feature type="active site" description="For ring-opening step" evidence="4">
    <location>
        <position position="128"/>
    </location>
</feature>
<dbReference type="FunFam" id="3.40.50.1360:FF:000003">
    <property type="entry name" value="Glucosamine-6-phosphate deaminase"/>
    <property type="match status" value="1"/>
</dbReference>
<dbReference type="EC" id="3.5.99.6" evidence="4"/>
<dbReference type="GO" id="GO:0005737">
    <property type="term" value="C:cytoplasm"/>
    <property type="evidence" value="ECO:0007669"/>
    <property type="project" value="TreeGrafter"/>
</dbReference>
<dbReference type="GO" id="GO:0006043">
    <property type="term" value="P:glucosamine catabolic process"/>
    <property type="evidence" value="ECO:0007669"/>
    <property type="project" value="TreeGrafter"/>
</dbReference>
<name>A0A2Z5Y472_9ENTE</name>
<dbReference type="GO" id="GO:0019262">
    <property type="term" value="P:N-acetylneuraminate catabolic process"/>
    <property type="evidence" value="ECO:0007669"/>
    <property type="project" value="UniProtKB-UniRule"/>
</dbReference>
<dbReference type="Gene3D" id="3.40.50.1360">
    <property type="match status" value="1"/>
</dbReference>
<proteinExistence type="inferred from homology"/>
<dbReference type="InterPro" id="IPR037171">
    <property type="entry name" value="NagB/RpiA_transferase-like"/>
</dbReference>
<dbReference type="GO" id="GO:0005975">
    <property type="term" value="P:carbohydrate metabolic process"/>
    <property type="evidence" value="ECO:0007669"/>
    <property type="project" value="InterPro"/>
</dbReference>
<evidence type="ECO:0000313" key="7">
    <source>
        <dbReference type="Proteomes" id="UP000269226"/>
    </source>
</evidence>
<dbReference type="GO" id="GO:0004342">
    <property type="term" value="F:glucosamine-6-phosphate deaminase activity"/>
    <property type="evidence" value="ECO:0007669"/>
    <property type="project" value="UniProtKB-UniRule"/>
</dbReference>
<sequence>MQIIRVKNADEGGEKAFAMIQEQMEKGIHVLGLATGSTPETLYQQMRNSSLDFSTITSINLDEYVGLSGTDSQSYRHFMNEKLFNKKSFKETFVPNGKAEDLAAECQRYDQIIAEYPIDIQILGIGRNGHIGFNEPGTPFTTTTHIVQLTESTIEANKRYFDKSEDVPTHAISMGIQSIMQSKQIILMAYGAEKAEAIKGLINGPITERVPASCLQKHQNVTVILDAAAAAQL</sequence>
<dbReference type="SUPFAM" id="SSF100950">
    <property type="entry name" value="NagB/RpiA/CoA transferase-like"/>
    <property type="match status" value="1"/>
</dbReference>
<dbReference type="UniPathway" id="UPA00629">
    <property type="reaction ID" value="UER00684"/>
</dbReference>
<dbReference type="HAMAP" id="MF_01241">
    <property type="entry name" value="GlcN6P_deamin"/>
    <property type="match status" value="1"/>
</dbReference>
<dbReference type="EMBL" id="AP018492">
    <property type="protein sequence ID" value="BBC61558.1"/>
    <property type="molecule type" value="Genomic_DNA"/>
</dbReference>
<evidence type="ECO:0000313" key="6">
    <source>
        <dbReference type="EMBL" id="BBC61558.1"/>
    </source>
</evidence>
<evidence type="ECO:0000259" key="5">
    <source>
        <dbReference type="Pfam" id="PF01182"/>
    </source>
</evidence>
<dbReference type="PANTHER" id="PTHR11280">
    <property type="entry name" value="GLUCOSAMINE-6-PHOSPHATE ISOMERASE"/>
    <property type="match status" value="1"/>
</dbReference>
<accession>A0A2Z5Y472</accession>
<keyword evidence="2 4" id="KW-0378">Hydrolase</keyword>
<dbReference type="RefSeq" id="WP_015695365.1">
    <property type="nucleotide sequence ID" value="NZ_AP018492.1"/>
</dbReference>
<comment type="function">
    <text evidence="4">Catalyzes the reversible isomerization-deamination of glucosamine 6-phosphate (GlcN6P) to form fructose 6-phosphate (Fru6P) and ammonium ion.</text>
</comment>
<evidence type="ECO:0000256" key="4">
    <source>
        <dbReference type="HAMAP-Rule" id="MF_01241"/>
    </source>
</evidence>
<protein>
    <recommendedName>
        <fullName evidence="4">Glucosamine-6-phosphate deaminase</fullName>
        <ecNumber evidence="4">3.5.99.6</ecNumber>
    </recommendedName>
    <alternativeName>
        <fullName evidence="4">GlcN6P deaminase</fullName>
        <shortName evidence="4">GNPDA</shortName>
    </alternativeName>
    <alternativeName>
        <fullName evidence="4">Glucosamine-6-phosphate isomerase</fullName>
    </alternativeName>
</protein>
<dbReference type="AlphaFoldDB" id="A0A2Z5Y472"/>
<comment type="similarity">
    <text evidence="4">Belongs to the glucosamine/galactosamine-6-phosphate isomerase family. NagB subfamily.</text>
</comment>